<dbReference type="Proteomes" id="UP001153678">
    <property type="component" value="Unassembled WGS sequence"/>
</dbReference>
<protein>
    <submittedName>
        <fullName evidence="1">584_t:CDS:1</fullName>
    </submittedName>
</protein>
<dbReference type="EMBL" id="CAMKVN010000682">
    <property type="protein sequence ID" value="CAI2170300.1"/>
    <property type="molecule type" value="Genomic_DNA"/>
</dbReference>
<evidence type="ECO:0000313" key="1">
    <source>
        <dbReference type="EMBL" id="CAI2170300.1"/>
    </source>
</evidence>
<evidence type="ECO:0000313" key="2">
    <source>
        <dbReference type="Proteomes" id="UP001153678"/>
    </source>
</evidence>
<reference evidence="1" key="1">
    <citation type="submission" date="2022-08" db="EMBL/GenBank/DDBJ databases">
        <authorList>
            <person name="Kallberg Y."/>
            <person name="Tangrot J."/>
            <person name="Rosling A."/>
        </authorList>
    </citation>
    <scope>NUCLEOTIDE SEQUENCE</scope>
    <source>
        <strain evidence="1">Wild A</strain>
    </source>
</reference>
<sequence length="212" mass="24807">MEPVNYTDQTCIKKFGRGIVYVDVVNNFAIQPIEIGDFTKEESIEYLVNKLKIKEEAATILSITEKKLISARIFPKQKYHKEARQIINSLLTTKELEYIKYLQFFDNVKKADKVLEKNVFAYNPRKNIVKFQCKSVELYIKIEADNFGVKLIDLTPADEDDATSSYQMDTMNILLLLKSFHINIHLIYNLLEKIKERRIIFQSQAFPIVQIM</sequence>
<proteinExistence type="predicted"/>
<dbReference type="OrthoDB" id="2364912at2759"/>
<name>A0A9W4SJ00_9GLOM</name>
<organism evidence="1 2">
    <name type="scientific">Funneliformis geosporum</name>
    <dbReference type="NCBI Taxonomy" id="1117311"/>
    <lineage>
        <taxon>Eukaryota</taxon>
        <taxon>Fungi</taxon>
        <taxon>Fungi incertae sedis</taxon>
        <taxon>Mucoromycota</taxon>
        <taxon>Glomeromycotina</taxon>
        <taxon>Glomeromycetes</taxon>
        <taxon>Glomerales</taxon>
        <taxon>Glomeraceae</taxon>
        <taxon>Funneliformis</taxon>
    </lineage>
</organism>
<comment type="caution">
    <text evidence="1">The sequence shown here is derived from an EMBL/GenBank/DDBJ whole genome shotgun (WGS) entry which is preliminary data.</text>
</comment>
<gene>
    <name evidence="1" type="ORF">FWILDA_LOCUS4512</name>
</gene>
<accession>A0A9W4SJ00</accession>
<keyword evidence="2" id="KW-1185">Reference proteome</keyword>
<dbReference type="AlphaFoldDB" id="A0A9W4SJ00"/>